<dbReference type="InterPro" id="IPR012885">
    <property type="entry name" value="F-box_Sdz-33"/>
</dbReference>
<gene>
    <name evidence="2" type="ORF">B9Z55_027637</name>
</gene>
<protein>
    <recommendedName>
        <fullName evidence="1">Sdz-33 F-box domain-containing protein</fullName>
    </recommendedName>
</protein>
<name>A0A2G5SF57_9PELO</name>
<proteinExistence type="predicted"/>
<evidence type="ECO:0000313" key="2">
    <source>
        <dbReference type="EMBL" id="PIC13511.1"/>
    </source>
</evidence>
<organism evidence="2 3">
    <name type="scientific">Caenorhabditis nigoni</name>
    <dbReference type="NCBI Taxonomy" id="1611254"/>
    <lineage>
        <taxon>Eukaryota</taxon>
        <taxon>Metazoa</taxon>
        <taxon>Ecdysozoa</taxon>
        <taxon>Nematoda</taxon>
        <taxon>Chromadorea</taxon>
        <taxon>Rhabditida</taxon>
        <taxon>Rhabditina</taxon>
        <taxon>Rhabditomorpha</taxon>
        <taxon>Rhabditoidea</taxon>
        <taxon>Rhabditidae</taxon>
        <taxon>Peloderinae</taxon>
        <taxon>Caenorhabditis</taxon>
    </lineage>
</organism>
<dbReference type="Pfam" id="PF07735">
    <property type="entry name" value="FBA_2"/>
    <property type="match status" value="1"/>
</dbReference>
<reference evidence="3" key="1">
    <citation type="submission" date="2017-10" db="EMBL/GenBank/DDBJ databases">
        <title>Rapid genome shrinkage in a self-fertile nematode reveals novel sperm competition proteins.</title>
        <authorList>
            <person name="Yin D."/>
            <person name="Schwarz E.M."/>
            <person name="Thomas C.G."/>
            <person name="Felde R.L."/>
            <person name="Korf I.F."/>
            <person name="Cutter A.D."/>
            <person name="Schartner C.M."/>
            <person name="Ralston E.J."/>
            <person name="Meyer B.J."/>
            <person name="Haag E.S."/>
        </authorList>
    </citation>
    <scope>NUCLEOTIDE SEQUENCE [LARGE SCALE GENOMIC DNA]</scope>
    <source>
        <strain evidence="3">JU1422</strain>
    </source>
</reference>
<dbReference type="PANTHER" id="PTHR21503">
    <property type="entry name" value="F-BOX-CONTAINING HYPOTHETICAL PROTEIN C.ELEGANS"/>
    <property type="match status" value="1"/>
</dbReference>
<comment type="caution">
    <text evidence="2">The sequence shown here is derived from an EMBL/GenBank/DDBJ whole genome shotgun (WGS) entry which is preliminary data.</text>
</comment>
<accession>A0A2G5SF57</accession>
<dbReference type="AlphaFoldDB" id="A0A2G5SF57"/>
<sequence length="283" mass="32944">MLFFFEKKLCSKHIVTASYCSNKVKRLLKGHYQQRKPLGWMLYLINWDSQRTVAIGLESEKDLTNVLSSMHISELDKSSEAKPIETNGYKKEFSFGSVDLYFEDPVKGTKIIVDYVTDLFNLDVYGLIIDIHGIWALDWISTRQEKMLECFEFVKNAKYNLNAKKDLDYVLRNARVSRNIVLEDVFPVNYRFDGILGPAINLTIDSNGHWVTLDNLKNFDFVKIKVKGSTISASDVHSFLRHWRAGGSHRLTYLEVHFEADRNFENLEEVYERIDDPMFVFSL</sequence>
<feature type="domain" description="Sdz-33 F-box" evidence="1">
    <location>
        <begin position="201"/>
        <end position="256"/>
    </location>
</feature>
<dbReference type="Proteomes" id="UP000230233">
    <property type="component" value="Unassembled WGS sequence"/>
</dbReference>
<dbReference type="PANTHER" id="PTHR21503:SF8">
    <property type="entry name" value="F-BOX ASSOCIATED DOMAIN-CONTAINING PROTEIN-RELATED"/>
    <property type="match status" value="1"/>
</dbReference>
<dbReference type="EMBL" id="PDUG01000012">
    <property type="protein sequence ID" value="PIC13511.1"/>
    <property type="molecule type" value="Genomic_DNA"/>
</dbReference>
<evidence type="ECO:0000313" key="3">
    <source>
        <dbReference type="Proteomes" id="UP000230233"/>
    </source>
</evidence>
<keyword evidence="3" id="KW-1185">Reference proteome</keyword>
<evidence type="ECO:0000259" key="1">
    <source>
        <dbReference type="Pfam" id="PF07735"/>
    </source>
</evidence>